<dbReference type="Gene3D" id="2.60.40.4070">
    <property type="match status" value="1"/>
</dbReference>
<dbReference type="EMBL" id="UINC01009291">
    <property type="protein sequence ID" value="SVA41696.1"/>
    <property type="molecule type" value="Genomic_DNA"/>
</dbReference>
<organism evidence="2">
    <name type="scientific">marine metagenome</name>
    <dbReference type="NCBI Taxonomy" id="408172"/>
    <lineage>
        <taxon>unclassified sequences</taxon>
        <taxon>metagenomes</taxon>
        <taxon>ecological metagenomes</taxon>
    </lineage>
</organism>
<sequence length="618" mass="67525">FDVKKSNYFIYFLHCVEKPLFLYLNNTFKQISKGGVMKRIASVLILLTSTVLFAQDTFNNHSIVNPSLSNSTMWPSPTSGVRGVWSGSDLDKDGRMEVWATDYDAGGGIHAFEWYYGDTLVHVWSSDSSKTVYGSGTRWIQTGDLDGDGLGEVIFFAGRYNNSDTLAGLYVYEWDGATDNGYTTKWHRNLHTAFADTMQEVRVEHFSVGDIDSDGKDEIIWANNGPSNPAYGTTATDHAAYSGDRFIIASVSGDIGVLPQLVEEYAVSPRDADKDGVRENKFGGGSPQGVVIADTDGDGKKEAWCFSWNNLSAFSIEATGADAYAVSDTGYKMVTLRDEWTLAPAVADVDKDGKDEVYVPGWYTGIVYAIADKDGDATTFLSTEYAAIDSLGTAWASNGKGNVYAYGAAASNNAFGEPAVFVAHGKGFAKYDFSGTNVLDEDSWTKTESPVDTLQTGAATKLYAGANIDRDGFGEVIIGYQSVTDSMYAGTDTAKANPNRTFVRVLEWTGKSTTLDVRDVVLITPDDYKLSQNYPNPFNPTTTIEYTLPIASQLSISIFNVMGQEVATVLPLQDKPAGTYRVNWNGLDRSGNQVASGTYFYTMRFGNFTKTKQMTFMK</sequence>
<dbReference type="AlphaFoldDB" id="A0A381VMZ4"/>
<feature type="non-terminal residue" evidence="2">
    <location>
        <position position="1"/>
    </location>
</feature>
<protein>
    <recommendedName>
        <fullName evidence="1">FlgD/Vpr Ig-like domain-containing protein</fullName>
    </recommendedName>
</protein>
<reference evidence="2" key="1">
    <citation type="submission" date="2018-05" db="EMBL/GenBank/DDBJ databases">
        <authorList>
            <person name="Lanie J.A."/>
            <person name="Ng W.-L."/>
            <person name="Kazmierczak K.M."/>
            <person name="Andrzejewski T.M."/>
            <person name="Davidsen T.M."/>
            <person name="Wayne K.J."/>
            <person name="Tettelin H."/>
            <person name="Glass J.I."/>
            <person name="Rusch D."/>
            <person name="Podicherti R."/>
            <person name="Tsui H.-C.T."/>
            <person name="Winkler M.E."/>
        </authorList>
    </citation>
    <scope>NUCLEOTIDE SEQUENCE</scope>
</reference>
<name>A0A381VMZ4_9ZZZZ</name>
<dbReference type="InterPro" id="IPR028994">
    <property type="entry name" value="Integrin_alpha_N"/>
</dbReference>
<dbReference type="NCBIfam" id="TIGR04183">
    <property type="entry name" value="Por_Secre_tail"/>
    <property type="match status" value="1"/>
</dbReference>
<evidence type="ECO:0000313" key="2">
    <source>
        <dbReference type="EMBL" id="SVA41696.1"/>
    </source>
</evidence>
<dbReference type="InterPro" id="IPR025965">
    <property type="entry name" value="FlgD/Vpr_Ig-like"/>
</dbReference>
<proteinExistence type="predicted"/>
<evidence type="ECO:0000259" key="1">
    <source>
        <dbReference type="Pfam" id="PF13860"/>
    </source>
</evidence>
<gene>
    <name evidence="2" type="ORF">METZ01_LOCUS94550</name>
</gene>
<accession>A0A381VMZ4</accession>
<feature type="domain" description="FlgD/Vpr Ig-like" evidence="1">
    <location>
        <begin position="543"/>
        <end position="603"/>
    </location>
</feature>
<dbReference type="InterPro" id="IPR026444">
    <property type="entry name" value="Secre_tail"/>
</dbReference>
<dbReference type="SUPFAM" id="SSF69318">
    <property type="entry name" value="Integrin alpha N-terminal domain"/>
    <property type="match status" value="2"/>
</dbReference>
<dbReference type="Pfam" id="PF13860">
    <property type="entry name" value="FlgD_ig"/>
    <property type="match status" value="1"/>
</dbReference>